<dbReference type="Proteomes" id="UP001497680">
    <property type="component" value="Unassembled WGS sequence"/>
</dbReference>
<evidence type="ECO:0000313" key="1">
    <source>
        <dbReference type="EMBL" id="KAI6093607.1"/>
    </source>
</evidence>
<organism evidence="1 2">
    <name type="scientific">Hypoxylon rubiginosum</name>
    <dbReference type="NCBI Taxonomy" id="110542"/>
    <lineage>
        <taxon>Eukaryota</taxon>
        <taxon>Fungi</taxon>
        <taxon>Dikarya</taxon>
        <taxon>Ascomycota</taxon>
        <taxon>Pezizomycotina</taxon>
        <taxon>Sordariomycetes</taxon>
        <taxon>Xylariomycetidae</taxon>
        <taxon>Xylariales</taxon>
        <taxon>Hypoxylaceae</taxon>
        <taxon>Hypoxylon</taxon>
    </lineage>
</organism>
<proteinExistence type="predicted"/>
<name>A0ACC0DLF2_9PEZI</name>
<accession>A0ACC0DLF2</accession>
<protein>
    <submittedName>
        <fullName evidence="1">Uncharacterized protein</fullName>
    </submittedName>
</protein>
<keyword evidence="2" id="KW-1185">Reference proteome</keyword>
<comment type="caution">
    <text evidence="1">The sequence shown here is derived from an EMBL/GenBank/DDBJ whole genome shotgun (WGS) entry which is preliminary data.</text>
</comment>
<gene>
    <name evidence="1" type="ORF">F4821DRAFT_221001</name>
</gene>
<reference evidence="1 2" key="1">
    <citation type="journal article" date="2022" name="New Phytol.">
        <title>Ecological generalism drives hyperdiversity of secondary metabolite gene clusters in xylarialean endophytes.</title>
        <authorList>
            <person name="Franco M.E.E."/>
            <person name="Wisecaver J.H."/>
            <person name="Arnold A.E."/>
            <person name="Ju Y.M."/>
            <person name="Slot J.C."/>
            <person name="Ahrendt S."/>
            <person name="Moore L.P."/>
            <person name="Eastman K.E."/>
            <person name="Scott K."/>
            <person name="Konkel Z."/>
            <person name="Mondo S.J."/>
            <person name="Kuo A."/>
            <person name="Hayes R.D."/>
            <person name="Haridas S."/>
            <person name="Andreopoulos B."/>
            <person name="Riley R."/>
            <person name="LaButti K."/>
            <person name="Pangilinan J."/>
            <person name="Lipzen A."/>
            <person name="Amirebrahimi M."/>
            <person name="Yan J."/>
            <person name="Adam C."/>
            <person name="Keymanesh K."/>
            <person name="Ng V."/>
            <person name="Louie K."/>
            <person name="Northen T."/>
            <person name="Drula E."/>
            <person name="Henrissat B."/>
            <person name="Hsieh H.M."/>
            <person name="Youens-Clark K."/>
            <person name="Lutzoni F."/>
            <person name="Miadlikowska J."/>
            <person name="Eastwood D.C."/>
            <person name="Hamelin R.C."/>
            <person name="Grigoriev I.V."/>
            <person name="U'Ren J.M."/>
        </authorList>
    </citation>
    <scope>NUCLEOTIDE SEQUENCE [LARGE SCALE GENOMIC DNA]</scope>
    <source>
        <strain evidence="1 2">ER1909</strain>
    </source>
</reference>
<sequence>MEGDKVNLLEEEAGASASDNASPENRSSRSGSSRPSFTDYWRRTKEAAAKSITFVSSNLEQAPGPSSKDEQRETDADTRAKSQARRAQVRKAQIQHRQRKANYTKQLEMDIAKLRDLIEQTEHEGLTLRTENDAIRRRLQLPRAPAPASASEDAWFAAATAGHAAFGFDAHKAAYFGFGPQQFSVTAPEYTVNLLSAADSLDTPLFQVQRTATPSSLSAQSGLSTGLESNAGTAMPKTTEPAGTNPKDMKDFSEAETDHAINFILGLEHICWNHFHPSYYAHSDYDPEGDPEGKEHGHSLMASAIALQNAPPSTWERYTAEKDQRRAAAAAAADPNLPPPSCISTTTAAPNTNTNPNPAAPSVIASWNLPPSTSGLNLTLSSLHGLATTLNPADSVEIAPVQAWFEIARVYGAAAVRDAAKMDALRAELVRDVDCLHFGAVIQRAAFKDTLERVLGPVPVR</sequence>
<dbReference type="EMBL" id="MU394280">
    <property type="protein sequence ID" value="KAI6093607.1"/>
    <property type="molecule type" value="Genomic_DNA"/>
</dbReference>
<evidence type="ECO:0000313" key="2">
    <source>
        <dbReference type="Proteomes" id="UP001497680"/>
    </source>
</evidence>